<keyword evidence="5 7" id="KW-0472">Membrane</keyword>
<feature type="transmembrane region" description="Helical" evidence="7">
    <location>
        <begin position="207"/>
        <end position="227"/>
    </location>
</feature>
<dbReference type="AlphaFoldDB" id="A0A7Y0HYF4"/>
<accession>A0A7Y0HYF4</accession>
<organism evidence="8 9">
    <name type="scientific">Bifidobacterium olomucense</name>
    <dbReference type="NCBI Taxonomy" id="2675324"/>
    <lineage>
        <taxon>Bacteria</taxon>
        <taxon>Bacillati</taxon>
        <taxon>Actinomycetota</taxon>
        <taxon>Actinomycetes</taxon>
        <taxon>Bifidobacteriales</taxon>
        <taxon>Bifidobacteriaceae</taxon>
        <taxon>Bifidobacterium</taxon>
    </lineage>
</organism>
<evidence type="ECO:0000256" key="3">
    <source>
        <dbReference type="ARBA" id="ARBA00022692"/>
    </source>
</evidence>
<evidence type="ECO:0000256" key="1">
    <source>
        <dbReference type="ARBA" id="ARBA00004141"/>
    </source>
</evidence>
<dbReference type="InterPro" id="IPR044644">
    <property type="entry name" value="DinF-like"/>
</dbReference>
<feature type="transmembrane region" description="Helical" evidence="7">
    <location>
        <begin position="550"/>
        <end position="570"/>
    </location>
</feature>
<gene>
    <name evidence="8" type="ORF">G1C97_2007</name>
</gene>
<sequence length="579" mass="60635">MDRKISYPHFGDNHVDNPPSYPQYGDNLVDSLGITSDGPDSRLRNAANHDMQSDVHMDHTPQRDSVESDSQTDQVNAVAPVDRPAHHQADTSTSPQRIAFTTIRPADQTNQTKASETHHRDANPVSINRTMLSLALPTFVQLIAEPAFILIDTAIVGHIGDEALAGLSIGSTIILTAVGLCIFLAYSTTAQVAHLLGAGRRREGLQAGIDGLWLALGIGIALVIGLFAGAEPLCRALGGKGAVLQQAVTYTHAVVLGAPGMLLVYAANGIFRGLQKVRITLVAAVSGAVLNTALEVLFVMVFRWGIAGSGAATMIAQWYMGLFLVIPAVLWSRSDGASLRPRLDGIRAAGSDGIPLFIRTLAIRAAMVATVASAAHMGTSVLAGFQAVNSSWNFAMNMLDAVGIAGQTLVATALGAGHVDQAKRLTRATGRAGLVTGAAIGVAFAITGLFAGHFFSPTPHIQILIAAGMVTMGAFFPLQGWMMAIDGILIGSRDYRYLAATCTATAAAYIAVLTLLDGAIMSGGAPAGTATTTATALGGSGFSNDTMRTVALWITFNIVLMGGRGLCNGLRIRTDRWMR</sequence>
<dbReference type="GO" id="GO:0042910">
    <property type="term" value="F:xenobiotic transmembrane transporter activity"/>
    <property type="evidence" value="ECO:0007669"/>
    <property type="project" value="InterPro"/>
</dbReference>
<comment type="caution">
    <text evidence="8">The sequence shown here is derived from an EMBL/GenBank/DDBJ whole genome shotgun (WGS) entry which is preliminary data.</text>
</comment>
<dbReference type="InterPro" id="IPR002528">
    <property type="entry name" value="MATE_fam"/>
</dbReference>
<feature type="region of interest" description="Disordered" evidence="6">
    <location>
        <begin position="1"/>
        <end position="122"/>
    </location>
</feature>
<feature type="transmembrane region" description="Helical" evidence="7">
    <location>
        <begin position="247"/>
        <end position="267"/>
    </location>
</feature>
<feature type="transmembrane region" description="Helical" evidence="7">
    <location>
        <begin position="394"/>
        <end position="414"/>
    </location>
</feature>
<evidence type="ECO:0000256" key="7">
    <source>
        <dbReference type="SAM" id="Phobius"/>
    </source>
</evidence>
<evidence type="ECO:0000256" key="4">
    <source>
        <dbReference type="ARBA" id="ARBA00022989"/>
    </source>
</evidence>
<comment type="subcellular location">
    <subcellularLocation>
        <location evidence="1">Membrane</location>
        <topology evidence="1">Multi-pass membrane protein</topology>
    </subcellularLocation>
</comment>
<dbReference type="PANTHER" id="PTHR42893">
    <property type="entry name" value="PROTEIN DETOXIFICATION 44, CHLOROPLASTIC-RELATED"/>
    <property type="match status" value="1"/>
</dbReference>
<dbReference type="PANTHER" id="PTHR42893:SF46">
    <property type="entry name" value="PROTEIN DETOXIFICATION 44, CHLOROPLASTIC"/>
    <property type="match status" value="1"/>
</dbReference>
<comment type="similarity">
    <text evidence="2">Belongs to the multi antimicrobial extrusion (MATE) (TC 2.A.66.1) family.</text>
</comment>
<keyword evidence="4 7" id="KW-1133">Transmembrane helix</keyword>
<evidence type="ECO:0000256" key="6">
    <source>
        <dbReference type="SAM" id="MobiDB-lite"/>
    </source>
</evidence>
<evidence type="ECO:0000313" key="8">
    <source>
        <dbReference type="EMBL" id="NMM99049.1"/>
    </source>
</evidence>
<protein>
    <submittedName>
        <fullName evidence="8">MATE family efflux transporter</fullName>
    </submittedName>
</protein>
<feature type="transmembrane region" description="Helical" evidence="7">
    <location>
        <begin position="365"/>
        <end position="388"/>
    </location>
</feature>
<reference evidence="8 9" key="1">
    <citation type="submission" date="2020-02" db="EMBL/GenBank/DDBJ databases">
        <title>Characterization of phylogenetic diversity of novel bifidobacterial species isolated in Czech ZOOs.</title>
        <authorList>
            <person name="Lugli G.A."/>
            <person name="Vera N.B."/>
            <person name="Ventura M."/>
        </authorList>
    </citation>
    <scope>NUCLEOTIDE SEQUENCE [LARGE SCALE GENOMIC DNA]</scope>
    <source>
        <strain evidence="8 9">DSM 109959</strain>
    </source>
</reference>
<dbReference type="CDD" id="cd13136">
    <property type="entry name" value="MATE_DinF_like"/>
    <property type="match status" value="1"/>
</dbReference>
<dbReference type="Proteomes" id="UP000543419">
    <property type="component" value="Unassembled WGS sequence"/>
</dbReference>
<feature type="transmembrane region" description="Helical" evidence="7">
    <location>
        <begin position="163"/>
        <end position="186"/>
    </location>
</feature>
<feature type="transmembrane region" description="Helical" evidence="7">
    <location>
        <begin position="314"/>
        <end position="332"/>
    </location>
</feature>
<dbReference type="Pfam" id="PF01554">
    <property type="entry name" value="MatE"/>
    <property type="match status" value="2"/>
</dbReference>
<name>A0A7Y0HYF4_9BIFI</name>
<proteinExistence type="inferred from homology"/>
<evidence type="ECO:0000256" key="5">
    <source>
        <dbReference type="ARBA" id="ARBA00023136"/>
    </source>
</evidence>
<keyword evidence="3 7" id="KW-0812">Transmembrane</keyword>
<dbReference type="EMBL" id="JAAIIG010000011">
    <property type="protein sequence ID" value="NMM99049.1"/>
    <property type="molecule type" value="Genomic_DNA"/>
</dbReference>
<evidence type="ECO:0000313" key="9">
    <source>
        <dbReference type="Proteomes" id="UP000543419"/>
    </source>
</evidence>
<keyword evidence="9" id="KW-1185">Reference proteome</keyword>
<evidence type="ECO:0000256" key="2">
    <source>
        <dbReference type="ARBA" id="ARBA00010199"/>
    </source>
</evidence>
<dbReference type="GO" id="GO:0005886">
    <property type="term" value="C:plasma membrane"/>
    <property type="evidence" value="ECO:0007669"/>
    <property type="project" value="TreeGrafter"/>
</dbReference>
<feature type="compositionally biased region" description="Basic and acidic residues" evidence="6">
    <location>
        <begin position="51"/>
        <end position="66"/>
    </location>
</feature>
<feature type="compositionally biased region" description="Basic and acidic residues" evidence="6">
    <location>
        <begin position="1"/>
        <end position="15"/>
    </location>
</feature>
<feature type="transmembrane region" description="Helical" evidence="7">
    <location>
        <begin position="279"/>
        <end position="302"/>
    </location>
</feature>
<feature type="transmembrane region" description="Helical" evidence="7">
    <location>
        <begin position="497"/>
        <end position="516"/>
    </location>
</feature>
<feature type="transmembrane region" description="Helical" evidence="7">
    <location>
        <begin position="434"/>
        <end position="455"/>
    </location>
</feature>
<dbReference type="NCBIfam" id="TIGR00797">
    <property type="entry name" value="matE"/>
    <property type="match status" value="1"/>
</dbReference>
<dbReference type="GO" id="GO:0015297">
    <property type="term" value="F:antiporter activity"/>
    <property type="evidence" value="ECO:0007669"/>
    <property type="project" value="InterPro"/>
</dbReference>
<feature type="transmembrane region" description="Helical" evidence="7">
    <location>
        <begin position="461"/>
        <end position="485"/>
    </location>
</feature>
<feature type="transmembrane region" description="Helical" evidence="7">
    <location>
        <begin position="130"/>
        <end position="151"/>
    </location>
</feature>